<proteinExistence type="predicted"/>
<protein>
    <submittedName>
        <fullName evidence="1">Uncharacterized protein</fullName>
    </submittedName>
</protein>
<evidence type="ECO:0000313" key="1">
    <source>
        <dbReference type="EMBL" id="QHS89920.1"/>
    </source>
</evidence>
<name>A0A6C0BCZ0_9ZZZZ</name>
<dbReference type="EMBL" id="MN739121">
    <property type="protein sequence ID" value="QHS89920.1"/>
    <property type="molecule type" value="Genomic_DNA"/>
</dbReference>
<sequence>MTKIPENLRLLFLRLDLIAGVKDNQKISFKTNTYVDKDAWIGSILRTIQNERMEVSGISEISSICQCSVELYEMYGSSPPYGKILMNKIVDARRALNKLMLTYNSIGKNMVGSSINTSGILVLDSIIPDERRIAEGFSTLEEIGDPNKKISGDREVLNSSIITKKL</sequence>
<organism evidence="1">
    <name type="scientific">viral metagenome</name>
    <dbReference type="NCBI Taxonomy" id="1070528"/>
    <lineage>
        <taxon>unclassified sequences</taxon>
        <taxon>metagenomes</taxon>
        <taxon>organismal metagenomes</taxon>
    </lineage>
</organism>
<accession>A0A6C0BCZ0</accession>
<reference evidence="1" key="1">
    <citation type="journal article" date="2020" name="Nature">
        <title>Giant virus diversity and host interactions through global metagenomics.</title>
        <authorList>
            <person name="Schulz F."/>
            <person name="Roux S."/>
            <person name="Paez-Espino D."/>
            <person name="Jungbluth S."/>
            <person name="Walsh D.A."/>
            <person name="Denef V.J."/>
            <person name="McMahon K.D."/>
            <person name="Konstantinidis K.T."/>
            <person name="Eloe-Fadrosh E.A."/>
            <person name="Kyrpides N.C."/>
            <person name="Woyke T."/>
        </authorList>
    </citation>
    <scope>NUCLEOTIDE SEQUENCE</scope>
    <source>
        <strain evidence="1">GVMAG-M-3300010160-4</strain>
    </source>
</reference>
<dbReference type="AlphaFoldDB" id="A0A6C0BCZ0"/>